<dbReference type="InterPro" id="IPR045339">
    <property type="entry name" value="DUF6534"/>
</dbReference>
<evidence type="ECO:0000256" key="1">
    <source>
        <dbReference type="SAM" id="MobiDB-lite"/>
    </source>
</evidence>
<sequence length="318" mass="34981">MLTLLLKVTYLFTIDTLNSAFDIGMVWRYSITLFGDMEGLTHSHWFLNVEPLMTVMISSTTQGFFAWRVSKLTGQAWAGWLIGISAFVQFVAGLVLSIGLFIVKDFARFQELKTPVTLWLVLSALTDVVITSVLSWYLHTHRTGFSQTDDIITRLVRLTVQTGLITTIWATTDLILFLSLPNNMHLLFQLPLCKLYTNSLMSTLNSRAGWGGSFSSSDKNDPASRSGGGTGQNRTGASVWRPDQSKSQTTAIQVMTTATIHRDDGFELEEYDGKGPSPDDIEILANSRTGTTVQLPAASGATLDDVSLHSTRASIDAK</sequence>
<name>A0A5N5QG16_9AGAM</name>
<evidence type="ECO:0000313" key="4">
    <source>
        <dbReference type="EMBL" id="KAB5590473.1"/>
    </source>
</evidence>
<dbReference type="EMBL" id="SSOP01000167">
    <property type="protein sequence ID" value="KAB5590473.1"/>
    <property type="molecule type" value="Genomic_DNA"/>
</dbReference>
<dbReference type="Pfam" id="PF20152">
    <property type="entry name" value="DUF6534"/>
    <property type="match status" value="1"/>
</dbReference>
<feature type="transmembrane region" description="Helical" evidence="2">
    <location>
        <begin position="77"/>
        <end position="103"/>
    </location>
</feature>
<organism evidence="4 5">
    <name type="scientific">Ceratobasidium theobromae</name>
    <dbReference type="NCBI Taxonomy" id="1582974"/>
    <lineage>
        <taxon>Eukaryota</taxon>
        <taxon>Fungi</taxon>
        <taxon>Dikarya</taxon>
        <taxon>Basidiomycota</taxon>
        <taxon>Agaricomycotina</taxon>
        <taxon>Agaricomycetes</taxon>
        <taxon>Cantharellales</taxon>
        <taxon>Ceratobasidiaceae</taxon>
        <taxon>Ceratobasidium</taxon>
    </lineage>
</organism>
<keyword evidence="5" id="KW-1185">Reference proteome</keyword>
<keyword evidence="2" id="KW-1133">Transmembrane helix</keyword>
<feature type="domain" description="DUF6534" evidence="3">
    <location>
        <begin position="123"/>
        <end position="208"/>
    </location>
</feature>
<dbReference type="PANTHER" id="PTHR40465">
    <property type="entry name" value="CHROMOSOME 1, WHOLE GENOME SHOTGUN SEQUENCE"/>
    <property type="match status" value="1"/>
</dbReference>
<accession>A0A5N5QG16</accession>
<evidence type="ECO:0000313" key="5">
    <source>
        <dbReference type="Proteomes" id="UP000383932"/>
    </source>
</evidence>
<feature type="region of interest" description="Disordered" evidence="1">
    <location>
        <begin position="215"/>
        <end position="248"/>
    </location>
</feature>
<keyword evidence="2" id="KW-0812">Transmembrane</keyword>
<comment type="caution">
    <text evidence="4">The sequence shown here is derived from an EMBL/GenBank/DDBJ whole genome shotgun (WGS) entry which is preliminary data.</text>
</comment>
<dbReference type="AlphaFoldDB" id="A0A5N5QG16"/>
<keyword evidence="2" id="KW-0472">Membrane</keyword>
<dbReference type="PANTHER" id="PTHR40465:SF1">
    <property type="entry name" value="DUF6534 DOMAIN-CONTAINING PROTEIN"/>
    <property type="match status" value="1"/>
</dbReference>
<evidence type="ECO:0000256" key="2">
    <source>
        <dbReference type="SAM" id="Phobius"/>
    </source>
</evidence>
<gene>
    <name evidence="4" type="ORF">CTheo_6087</name>
</gene>
<feature type="transmembrane region" description="Helical" evidence="2">
    <location>
        <begin position="115"/>
        <end position="138"/>
    </location>
</feature>
<feature type="transmembrane region" description="Helical" evidence="2">
    <location>
        <begin position="158"/>
        <end position="180"/>
    </location>
</feature>
<protein>
    <recommendedName>
        <fullName evidence="3">DUF6534 domain-containing protein</fullName>
    </recommendedName>
</protein>
<dbReference type="OrthoDB" id="3265526at2759"/>
<evidence type="ECO:0000259" key="3">
    <source>
        <dbReference type="Pfam" id="PF20152"/>
    </source>
</evidence>
<proteinExistence type="predicted"/>
<dbReference type="Proteomes" id="UP000383932">
    <property type="component" value="Unassembled WGS sequence"/>
</dbReference>
<reference evidence="4 5" key="1">
    <citation type="journal article" date="2019" name="Fungal Biol. Biotechnol.">
        <title>Draft genome sequence of fastidious pathogen Ceratobasidium theobromae, which causes vascular-streak dieback in Theobroma cacao.</title>
        <authorList>
            <person name="Ali S.S."/>
            <person name="Asman A."/>
            <person name="Shao J."/>
            <person name="Firmansyah A.P."/>
            <person name="Susilo A.W."/>
            <person name="Rosmana A."/>
            <person name="McMahon P."/>
            <person name="Junaid M."/>
            <person name="Guest D."/>
            <person name="Kheng T.Y."/>
            <person name="Meinhardt L.W."/>
            <person name="Bailey B.A."/>
        </authorList>
    </citation>
    <scope>NUCLEOTIDE SEQUENCE [LARGE SCALE GENOMIC DNA]</scope>
    <source>
        <strain evidence="4 5">CT2</strain>
    </source>
</reference>